<dbReference type="InParanoid" id="J9DQW7"/>
<keyword evidence="1" id="KW-1133">Transmembrane helix</keyword>
<keyword evidence="3" id="KW-1185">Reference proteome</keyword>
<dbReference type="Proteomes" id="UP000003163">
    <property type="component" value="Unassembled WGS sequence"/>
</dbReference>
<proteinExistence type="predicted"/>
<sequence length="107" mass="12918">MLNNIFVSIFCMVFYLLRFLCKNVYFLASIIKSLIMYKFGNIYFFRILKLIFIKSIHYCILDCILYSIVRKNLKNKQIKINIFNECFIAVKNYIYCGKRKILILKTI</sequence>
<dbReference type="AlphaFoldDB" id="J9DQW7"/>
<evidence type="ECO:0000256" key="1">
    <source>
        <dbReference type="SAM" id="Phobius"/>
    </source>
</evidence>
<organism evidence="2 3">
    <name type="scientific">Edhazardia aedis (strain USNM 41457)</name>
    <name type="common">Microsporidian parasite</name>
    <dbReference type="NCBI Taxonomy" id="1003232"/>
    <lineage>
        <taxon>Eukaryota</taxon>
        <taxon>Fungi</taxon>
        <taxon>Fungi incertae sedis</taxon>
        <taxon>Microsporidia</taxon>
        <taxon>Edhazardia</taxon>
    </lineage>
</organism>
<protein>
    <submittedName>
        <fullName evidence="2">Uncharacterized protein</fullName>
    </submittedName>
</protein>
<keyword evidence="1" id="KW-0812">Transmembrane</keyword>
<feature type="transmembrane region" description="Helical" evidence="1">
    <location>
        <begin position="6"/>
        <end position="31"/>
    </location>
</feature>
<evidence type="ECO:0000313" key="2">
    <source>
        <dbReference type="EMBL" id="EJW04965.1"/>
    </source>
</evidence>
<dbReference type="HOGENOM" id="CLU_2209970_0_0_1"/>
<accession>J9DQW7</accession>
<comment type="caution">
    <text evidence="2">The sequence shown here is derived from an EMBL/GenBank/DDBJ whole genome shotgun (WGS) entry which is preliminary data.</text>
</comment>
<reference evidence="2 3" key="1">
    <citation type="submission" date="2011-08" db="EMBL/GenBank/DDBJ databases">
        <authorList>
            <person name="Liu Z.J."/>
            <person name="Shi F.L."/>
            <person name="Lu J.Q."/>
            <person name="Li M."/>
            <person name="Wang Z.L."/>
        </authorList>
    </citation>
    <scope>NUCLEOTIDE SEQUENCE [LARGE SCALE GENOMIC DNA]</scope>
    <source>
        <strain evidence="2 3">USNM 41457</strain>
    </source>
</reference>
<keyword evidence="1" id="KW-0472">Membrane</keyword>
<dbReference type="EMBL" id="AFBI03000001">
    <property type="protein sequence ID" value="EJW04965.1"/>
    <property type="molecule type" value="Genomic_DNA"/>
</dbReference>
<name>J9DQW7_EDHAE</name>
<reference evidence="3" key="2">
    <citation type="submission" date="2015-07" db="EMBL/GenBank/DDBJ databases">
        <title>Contrasting host-pathogen interactions and genome evolution in two generalist and specialist microsporidian pathogens of mosquitoes.</title>
        <authorList>
            <consortium name="The Broad Institute Genomics Platform"/>
            <consortium name="The Broad Institute Genome Sequencing Center for Infectious Disease"/>
            <person name="Cuomo C.A."/>
            <person name="Sanscrainte N.D."/>
            <person name="Goldberg J.M."/>
            <person name="Heiman D."/>
            <person name="Young S."/>
            <person name="Zeng Q."/>
            <person name="Becnel J.J."/>
            <person name="Birren B.W."/>
        </authorList>
    </citation>
    <scope>NUCLEOTIDE SEQUENCE [LARGE SCALE GENOMIC DNA]</scope>
    <source>
        <strain evidence="3">USNM 41457</strain>
    </source>
</reference>
<evidence type="ECO:0000313" key="3">
    <source>
        <dbReference type="Proteomes" id="UP000003163"/>
    </source>
</evidence>
<feature type="transmembrane region" description="Helical" evidence="1">
    <location>
        <begin position="43"/>
        <end position="69"/>
    </location>
</feature>
<dbReference type="VEuPathDB" id="MicrosporidiaDB:EDEG_00082"/>
<gene>
    <name evidence="2" type="ORF">EDEG_00082</name>
</gene>